<gene>
    <name evidence="2" type="ORF">HaLaN_18558</name>
</gene>
<feature type="non-terminal residue" evidence="2">
    <location>
        <position position="1"/>
    </location>
</feature>
<accession>A0A699ZR55</accession>
<dbReference type="Proteomes" id="UP000485058">
    <property type="component" value="Unassembled WGS sequence"/>
</dbReference>
<dbReference type="EMBL" id="BLLF01001798">
    <property type="protein sequence ID" value="GFH21286.1"/>
    <property type="molecule type" value="Genomic_DNA"/>
</dbReference>
<feature type="non-terminal residue" evidence="2">
    <location>
        <position position="104"/>
    </location>
</feature>
<organism evidence="2 3">
    <name type="scientific">Haematococcus lacustris</name>
    <name type="common">Green alga</name>
    <name type="synonym">Haematococcus pluvialis</name>
    <dbReference type="NCBI Taxonomy" id="44745"/>
    <lineage>
        <taxon>Eukaryota</taxon>
        <taxon>Viridiplantae</taxon>
        <taxon>Chlorophyta</taxon>
        <taxon>core chlorophytes</taxon>
        <taxon>Chlorophyceae</taxon>
        <taxon>CS clade</taxon>
        <taxon>Chlamydomonadales</taxon>
        <taxon>Haematococcaceae</taxon>
        <taxon>Haematococcus</taxon>
    </lineage>
</organism>
<proteinExistence type="predicted"/>
<evidence type="ECO:0000313" key="2">
    <source>
        <dbReference type="EMBL" id="GFH21286.1"/>
    </source>
</evidence>
<comment type="caution">
    <text evidence="2">The sequence shown here is derived from an EMBL/GenBank/DDBJ whole genome shotgun (WGS) entry which is preliminary data.</text>
</comment>
<evidence type="ECO:0000256" key="1">
    <source>
        <dbReference type="SAM" id="MobiDB-lite"/>
    </source>
</evidence>
<name>A0A699ZR55_HAELA</name>
<keyword evidence="3" id="KW-1185">Reference proteome</keyword>
<sequence>MLNALVPVAPEQQRAAKKRGVKANCANVQKAREVTAQRRAAEAAGPIEVGAQAGGAAASSHPDVDTAASQLTVRAQGPTGYQQQPPPPRPFSMLSHKVGKPTSR</sequence>
<reference evidence="2 3" key="1">
    <citation type="submission" date="2020-02" db="EMBL/GenBank/DDBJ databases">
        <title>Draft genome sequence of Haematococcus lacustris strain NIES-144.</title>
        <authorList>
            <person name="Morimoto D."/>
            <person name="Nakagawa S."/>
            <person name="Yoshida T."/>
            <person name="Sawayama S."/>
        </authorList>
    </citation>
    <scope>NUCLEOTIDE SEQUENCE [LARGE SCALE GENOMIC DNA]</scope>
    <source>
        <strain evidence="2 3">NIES-144</strain>
    </source>
</reference>
<protein>
    <submittedName>
        <fullName evidence="2">Uncharacterized protein</fullName>
    </submittedName>
</protein>
<dbReference type="AlphaFoldDB" id="A0A699ZR55"/>
<evidence type="ECO:0000313" key="3">
    <source>
        <dbReference type="Proteomes" id="UP000485058"/>
    </source>
</evidence>
<feature type="region of interest" description="Disordered" evidence="1">
    <location>
        <begin position="52"/>
        <end position="104"/>
    </location>
</feature>